<dbReference type="SUPFAM" id="SSF53187">
    <property type="entry name" value="Zn-dependent exopeptidases"/>
    <property type="match status" value="1"/>
</dbReference>
<keyword evidence="4" id="KW-0479">Metal-binding</keyword>
<dbReference type="GO" id="GO:0008233">
    <property type="term" value="F:peptidase activity"/>
    <property type="evidence" value="ECO:0007669"/>
    <property type="project" value="UniProtKB-KW"/>
</dbReference>
<dbReference type="InterPro" id="IPR019775">
    <property type="entry name" value="WD40_repeat_CS"/>
</dbReference>
<dbReference type="InterPro" id="IPR036322">
    <property type="entry name" value="WD40_repeat_dom_sf"/>
</dbReference>
<evidence type="ECO:0000256" key="6">
    <source>
        <dbReference type="ARBA" id="ARBA00022801"/>
    </source>
</evidence>
<dbReference type="SUPFAM" id="SSF50978">
    <property type="entry name" value="WD40 repeat-like"/>
    <property type="match status" value="1"/>
</dbReference>
<evidence type="ECO:0000313" key="8">
    <source>
        <dbReference type="EMBL" id="PVH20047.1"/>
    </source>
</evidence>
<dbReference type="Pfam" id="PF00400">
    <property type="entry name" value="WD40"/>
    <property type="match status" value="2"/>
</dbReference>
<dbReference type="STRING" id="45357.A0A2V1AP62"/>
<dbReference type="SMART" id="SM00320">
    <property type="entry name" value="WD40"/>
    <property type="match status" value="5"/>
</dbReference>
<dbReference type="PANTHER" id="PTHR43270:SF8">
    <property type="entry name" value="DI- AND TRIPEPTIDASE DUG2-RELATED"/>
    <property type="match status" value="1"/>
</dbReference>
<organism evidence="8 9">
    <name type="scientific">Candidozyma haemuli</name>
    <dbReference type="NCBI Taxonomy" id="45357"/>
    <lineage>
        <taxon>Eukaryota</taxon>
        <taxon>Fungi</taxon>
        <taxon>Dikarya</taxon>
        <taxon>Ascomycota</taxon>
        <taxon>Saccharomycotina</taxon>
        <taxon>Pichiomycetes</taxon>
        <taxon>Metschnikowiaceae</taxon>
        <taxon>Candidozyma</taxon>
    </lineage>
</organism>
<dbReference type="PANTHER" id="PTHR43270">
    <property type="entry name" value="BETA-ALA-HIS DIPEPTIDASE"/>
    <property type="match status" value="1"/>
</dbReference>
<evidence type="ECO:0000256" key="3">
    <source>
        <dbReference type="ARBA" id="ARBA00022670"/>
    </source>
</evidence>
<dbReference type="Gene3D" id="3.30.70.360">
    <property type="match status" value="1"/>
</dbReference>
<proteinExistence type="inferred from homology"/>
<evidence type="ECO:0000256" key="5">
    <source>
        <dbReference type="ARBA" id="ARBA00022737"/>
    </source>
</evidence>
<sequence length="1336" mass="148613">MTVQLTLTFDKDKVYSCGEFIDVTIHLTVQGYFYLRSLGFFLKGTATTIGVSKQSLLPRRSMCNIDKTTFTEDNTTELISQYVAVISEEELLSPGKYWRTGKIKLPDSYTNCKKPSLVPAIYRHSFQRHEVYFLPPSFSYVGTEGESVEISYKLVPVLNEELEGPDRILGTPSHLTFDPQSCSHGPDLLKVFTKKNDYHHVFYDNKSVVHGQWHSPFSIASHIQRITVGASFEYKDTFGNCEGNIVSRTLIAGENLSRFVGYGLVMPPAIIHPYFESLTSITHQPDNILLSIQDLKVKLCQKLSFTSISRVITEGSAETLRSTRQKRGFYEEVAVLVHRPGTERLLLEKSHFENHEGKEPLVKYTGMLPSTWFDAVIPELPSSFAISEVSLQYYLVLEASCTTVHGPAEPIVLRVESAVMVHKPPMVSNLFALPNNLSNDDLPAETLPLVHKWTHTHSILCVTPAPGKELIFCGTQDSNILVFDLKSYSLKHIINCGRNHFATSVLCLTISPDERFLFSAGSDSLVKVWDLSPFDDPDLSNYNISCTHIVYSSMDIGDIFSIYWSEKLSALFIGSQNASISWCRLPLEPDANANIAKSIDRLPHFRYDKFFDSKGPGGSINKIQSAHQMLKNSSSSEGGPCLVEIQNSDVIRFAHNGYVYCLEFLTDSNAAAFCDLYTSSQYDGFLASCGGDGVIKVWGITASRDGSIKLSLLSKLENDEAILSMHVVDSTICVGLGDSTINAWDLTTFQLTRSFKFISNQARTDEVLSLCIHNGCIYKATNMGGLCKFPLKSDIHGDAPDGDDESKSHPVRSAVSFNTIQQEELHDANESSVFAVQAFDFRGSTYLLSGGGGSLCLWNITDVGDPGTANSNEGNGLLKFSNGVDTSNEHLLESLRKIITYKTISKYPSTYLEDSRRCAQFLNKLLRLLGASEAKLLPVPNCNPVVMGRFTRNEKASLDKERKTLLWYGHYDVVEAAADKECWSTDPFELVAKDGNLYARGVSDNKGPTLAAFYAVSDLHKKGELPIDVVFIIEGEEECGSIGFQQAMHENKDAIGVVDWILLSNSYWLEDEVPCLNYGLRGVLNASLCVTSDKPDRHSGVDGGVSKEPTMDLIQILGQLMCSTSNKINIPGFYDDVLPIDETELKLYQKIKDVSRSHDISNADLDTLLAKWRNPSLTIHRLDVSGPKNNTVISKSAQASVSIRVVPNQDLRTIKQAFTSYMQKCFDALGTENDLKIDIFHEAEPWLGNPNNLVFKILYQNIKKNWGPSYPDPLFIREGGSIPSIRFLEKTFNAPAAQIPCGQASDNAHLKDEKLRIINLFKLRSILTDSFRDLGH</sequence>
<protein>
    <submittedName>
        <fullName evidence="8">Uncharacterized protein</fullName>
    </submittedName>
</protein>
<evidence type="ECO:0000256" key="4">
    <source>
        <dbReference type="ARBA" id="ARBA00022723"/>
    </source>
</evidence>
<keyword evidence="6" id="KW-0378">Hydrolase</keyword>
<evidence type="ECO:0000256" key="2">
    <source>
        <dbReference type="ARBA" id="ARBA00022574"/>
    </source>
</evidence>
<accession>A0A2V1AP62</accession>
<reference evidence="8 9" key="1">
    <citation type="submission" date="2017-12" db="EMBL/GenBank/DDBJ databases">
        <title>Genome Sequence of a Multidrug-Resistant Candida haemulonii Isolate from a Patient with Chronic Leg Ulcers in Israel.</title>
        <authorList>
            <person name="Chow N.A."/>
            <person name="Gade L."/>
            <person name="Batra D."/>
            <person name="Rowe L.A."/>
            <person name="Ben-Ami R."/>
            <person name="Loparev V.N."/>
            <person name="Litvintseva A.P."/>
        </authorList>
    </citation>
    <scope>NUCLEOTIDE SEQUENCE [LARGE SCALE GENOMIC DNA]</scope>
    <source>
        <strain evidence="8 9">B11899</strain>
    </source>
</reference>
<dbReference type="GeneID" id="37007157"/>
<dbReference type="PROSITE" id="PS00678">
    <property type="entry name" value="WD_REPEATS_1"/>
    <property type="match status" value="1"/>
</dbReference>
<dbReference type="PROSITE" id="PS50082">
    <property type="entry name" value="WD_REPEATS_2"/>
    <property type="match status" value="1"/>
</dbReference>
<keyword evidence="3" id="KW-0645">Protease</keyword>
<dbReference type="Proteomes" id="UP000244309">
    <property type="component" value="Unassembled WGS sequence"/>
</dbReference>
<dbReference type="InterPro" id="IPR051458">
    <property type="entry name" value="Cyt/Met_Dipeptidase"/>
</dbReference>
<dbReference type="EMBL" id="PKFO01000003">
    <property type="protein sequence ID" value="PVH20047.1"/>
    <property type="molecule type" value="Genomic_DNA"/>
</dbReference>
<name>A0A2V1AP62_9ASCO</name>
<keyword evidence="9" id="KW-1185">Reference proteome</keyword>
<comment type="caution">
    <text evidence="8">The sequence shown here is derived from an EMBL/GenBank/DDBJ whole genome shotgun (WGS) entry which is preliminary data.</text>
</comment>
<dbReference type="GO" id="GO:0046872">
    <property type="term" value="F:metal ion binding"/>
    <property type="evidence" value="ECO:0007669"/>
    <property type="project" value="UniProtKB-KW"/>
</dbReference>
<keyword evidence="5" id="KW-0677">Repeat</keyword>
<keyword evidence="2 7" id="KW-0853">WD repeat</keyword>
<dbReference type="InterPro" id="IPR002933">
    <property type="entry name" value="Peptidase_M20"/>
</dbReference>
<dbReference type="PROSITE" id="PS50294">
    <property type="entry name" value="WD_REPEATS_REGION"/>
    <property type="match status" value="1"/>
</dbReference>
<evidence type="ECO:0000256" key="7">
    <source>
        <dbReference type="PROSITE-ProRule" id="PRU00221"/>
    </source>
</evidence>
<dbReference type="Gene3D" id="3.40.630.10">
    <property type="entry name" value="Zn peptidases"/>
    <property type="match status" value="1"/>
</dbReference>
<dbReference type="RefSeq" id="XP_025340987.1">
    <property type="nucleotide sequence ID" value="XM_025485522.1"/>
</dbReference>
<dbReference type="GO" id="GO:0006751">
    <property type="term" value="P:glutathione catabolic process"/>
    <property type="evidence" value="ECO:0007669"/>
    <property type="project" value="TreeGrafter"/>
</dbReference>
<dbReference type="Gene3D" id="2.130.10.10">
    <property type="entry name" value="YVTN repeat-like/Quinoprotein amine dehydrogenase"/>
    <property type="match status" value="2"/>
</dbReference>
<dbReference type="OrthoDB" id="7832001at2759"/>
<dbReference type="VEuPathDB" id="FungiDB:CXQ85_001826"/>
<dbReference type="Pfam" id="PF01546">
    <property type="entry name" value="Peptidase_M20"/>
    <property type="match status" value="1"/>
</dbReference>
<evidence type="ECO:0000256" key="1">
    <source>
        <dbReference type="ARBA" id="ARBA00006247"/>
    </source>
</evidence>
<feature type="repeat" description="WD" evidence="7">
    <location>
        <begin position="505"/>
        <end position="532"/>
    </location>
</feature>
<comment type="similarity">
    <text evidence="1">Belongs to the peptidase M20A family.</text>
</comment>
<gene>
    <name evidence="8" type="ORF">CXQ85_001826</name>
</gene>
<dbReference type="InterPro" id="IPR001680">
    <property type="entry name" value="WD40_rpt"/>
</dbReference>
<dbReference type="GO" id="GO:0006508">
    <property type="term" value="P:proteolysis"/>
    <property type="evidence" value="ECO:0007669"/>
    <property type="project" value="UniProtKB-KW"/>
</dbReference>
<dbReference type="InterPro" id="IPR015943">
    <property type="entry name" value="WD40/YVTN_repeat-like_dom_sf"/>
</dbReference>
<evidence type="ECO:0000313" key="9">
    <source>
        <dbReference type="Proteomes" id="UP000244309"/>
    </source>
</evidence>